<reference evidence="2" key="1">
    <citation type="submission" date="2021-03" db="EMBL/GenBank/DDBJ databases">
        <authorList>
            <person name="Tagirdzhanova G."/>
        </authorList>
    </citation>
    <scope>NUCLEOTIDE SEQUENCE</scope>
</reference>
<evidence type="ECO:0000313" key="2">
    <source>
        <dbReference type="EMBL" id="CAF9916285.1"/>
    </source>
</evidence>
<dbReference type="OrthoDB" id="5335765at2759"/>
<accession>A0A8H3ID20</accession>
<sequence>MRNPTSLRLLILLLLSALLPPTHSFDPCGPLVQDSLTPADTCNRTISLVTAPSAYGALLLNDGSGLNVTWDNCLPVVFDACAVLSSSKTPAGQWQWTDPGSGCVMGFWLPQYAGSAPRPAYEACVDNIYTPMYDIGMQYGGTAYNQVAVNLRELPDDYETGEAVDVGYPSYTITYLPLQQGPETPLSKA</sequence>
<gene>
    <name evidence="2" type="ORF">ALECFALPRED_010583</name>
</gene>
<dbReference type="AlphaFoldDB" id="A0A8H3ID20"/>
<dbReference type="Proteomes" id="UP000664203">
    <property type="component" value="Unassembled WGS sequence"/>
</dbReference>
<feature type="chain" id="PRO_5034672572" evidence="1">
    <location>
        <begin position="25"/>
        <end position="189"/>
    </location>
</feature>
<feature type="signal peptide" evidence="1">
    <location>
        <begin position="1"/>
        <end position="24"/>
    </location>
</feature>
<comment type="caution">
    <text evidence="2">The sequence shown here is derived from an EMBL/GenBank/DDBJ whole genome shotgun (WGS) entry which is preliminary data.</text>
</comment>
<keyword evidence="1" id="KW-0732">Signal</keyword>
<protein>
    <submittedName>
        <fullName evidence="2">Uncharacterized protein</fullName>
    </submittedName>
</protein>
<evidence type="ECO:0000313" key="3">
    <source>
        <dbReference type="Proteomes" id="UP000664203"/>
    </source>
</evidence>
<dbReference type="EMBL" id="CAJPDR010000089">
    <property type="protein sequence ID" value="CAF9916285.1"/>
    <property type="molecule type" value="Genomic_DNA"/>
</dbReference>
<name>A0A8H3ID20_9LECA</name>
<proteinExistence type="predicted"/>
<organism evidence="2 3">
    <name type="scientific">Alectoria fallacina</name>
    <dbReference type="NCBI Taxonomy" id="1903189"/>
    <lineage>
        <taxon>Eukaryota</taxon>
        <taxon>Fungi</taxon>
        <taxon>Dikarya</taxon>
        <taxon>Ascomycota</taxon>
        <taxon>Pezizomycotina</taxon>
        <taxon>Lecanoromycetes</taxon>
        <taxon>OSLEUM clade</taxon>
        <taxon>Lecanoromycetidae</taxon>
        <taxon>Lecanorales</taxon>
        <taxon>Lecanorineae</taxon>
        <taxon>Parmeliaceae</taxon>
        <taxon>Alectoria</taxon>
    </lineage>
</organism>
<evidence type="ECO:0000256" key="1">
    <source>
        <dbReference type="SAM" id="SignalP"/>
    </source>
</evidence>
<keyword evidence="3" id="KW-1185">Reference proteome</keyword>